<keyword evidence="3" id="KW-1185">Reference proteome</keyword>
<sequence length="697" mass="77478">MASPADVSYSDVFIGSWKDRSRSAIEGTNITVTSKNGVVLVAFLALFVQFAGQHLWGMAAFIWFQLRLPRRRKCSTALRLQQDMSIRNNGSPGQTLWSLMRIAWAWRHVKGVEREKRSRWRVGGVPILVPLLFLVLLTATGILSSNIMETSQVDILLRGDECGIWEVPDADTVKAADNTFMIENAKYIGGVNEFARIYSRACYNTSSDTSSPMCEAFTKKAIPYDSHQNVSCPFDSQACIYKNENLQMDTGNIDTNTVLGMNTNKDNVHFRKVTTCAPLEPEIWTTRQNTTGPSGEEEYRMLWNWGTIPWYNNTDYVAEAESDNTNRLSKGFTGYSMVTQRYYRLDPRLPYPSSSSFLPRKELNTTDGDIFLLFLAAHAVNFAKPTSDPWFSAHRPSPGFLNRTYYFTDHLLSPLGCVEQFQYCNPHNQICTPLSGIVPATAAAKFDLGLSPMQNATVDLLINAIYANNAMILQPIHLLASDTSNDGVQMPLPDNQWILELQDMHNRVLTSIQRSIVDYARGPSSKAARQFLAVPDENFKALCGMIRARTSGRFASINTYGLAVVVGLGTVIVLMNVFLESAIRGVQRWRKVPHGGVDAWVEDGLLQVHKGTVVLREGEEWRGEDGAVPVIKGRSGDVKEGALKDSVGGEKKRGAEAQKRISIHVEDVDAVRRVDTDDTLVIRDKGGLAAKGEGIGE</sequence>
<keyword evidence="1" id="KW-1133">Transmembrane helix</keyword>
<evidence type="ECO:0000313" key="2">
    <source>
        <dbReference type="EMBL" id="KAK3216799.1"/>
    </source>
</evidence>
<dbReference type="EMBL" id="WVTA01000001">
    <property type="protein sequence ID" value="KAK3216799.1"/>
    <property type="molecule type" value="Genomic_DNA"/>
</dbReference>
<dbReference type="Proteomes" id="UP001280581">
    <property type="component" value="Unassembled WGS sequence"/>
</dbReference>
<comment type="caution">
    <text evidence="2">The sequence shown here is derived from an EMBL/GenBank/DDBJ whole genome shotgun (WGS) entry which is preliminary data.</text>
</comment>
<organism evidence="2 3">
    <name type="scientific">Pseudopithomyces chartarum</name>
    <dbReference type="NCBI Taxonomy" id="1892770"/>
    <lineage>
        <taxon>Eukaryota</taxon>
        <taxon>Fungi</taxon>
        <taxon>Dikarya</taxon>
        <taxon>Ascomycota</taxon>
        <taxon>Pezizomycotina</taxon>
        <taxon>Dothideomycetes</taxon>
        <taxon>Pleosporomycetidae</taxon>
        <taxon>Pleosporales</taxon>
        <taxon>Massarineae</taxon>
        <taxon>Didymosphaeriaceae</taxon>
        <taxon>Pseudopithomyces</taxon>
    </lineage>
</organism>
<protein>
    <submittedName>
        <fullName evidence="2">Uncharacterized protein</fullName>
    </submittedName>
</protein>
<proteinExistence type="predicted"/>
<accession>A0AAN6M5S2</accession>
<keyword evidence="1" id="KW-0812">Transmembrane</keyword>
<gene>
    <name evidence="2" type="ORF">GRF29_1g994803</name>
</gene>
<feature type="transmembrane region" description="Helical" evidence="1">
    <location>
        <begin position="38"/>
        <end position="64"/>
    </location>
</feature>
<feature type="transmembrane region" description="Helical" evidence="1">
    <location>
        <begin position="122"/>
        <end position="143"/>
    </location>
</feature>
<dbReference type="AlphaFoldDB" id="A0AAN6M5S2"/>
<evidence type="ECO:0000313" key="3">
    <source>
        <dbReference type="Proteomes" id="UP001280581"/>
    </source>
</evidence>
<evidence type="ECO:0000256" key="1">
    <source>
        <dbReference type="SAM" id="Phobius"/>
    </source>
</evidence>
<reference evidence="2 3" key="1">
    <citation type="submission" date="2021-02" db="EMBL/GenBank/DDBJ databases">
        <title>Genome assembly of Pseudopithomyces chartarum.</title>
        <authorList>
            <person name="Jauregui R."/>
            <person name="Singh J."/>
            <person name="Voisey C."/>
        </authorList>
    </citation>
    <scope>NUCLEOTIDE SEQUENCE [LARGE SCALE GENOMIC DNA]</scope>
    <source>
        <strain evidence="2 3">AGR01</strain>
    </source>
</reference>
<feature type="transmembrane region" description="Helical" evidence="1">
    <location>
        <begin position="560"/>
        <end position="579"/>
    </location>
</feature>
<keyword evidence="1" id="KW-0472">Membrane</keyword>
<name>A0AAN6M5S2_9PLEO</name>